<protein>
    <submittedName>
        <fullName evidence="2">Uncharacterized protein</fullName>
    </submittedName>
</protein>
<feature type="compositionally biased region" description="Basic and acidic residues" evidence="1">
    <location>
        <begin position="181"/>
        <end position="196"/>
    </location>
</feature>
<evidence type="ECO:0000313" key="3">
    <source>
        <dbReference type="Proteomes" id="UP000616769"/>
    </source>
</evidence>
<dbReference type="Proteomes" id="UP000616769">
    <property type="component" value="Unassembled WGS sequence"/>
</dbReference>
<name>A0A132ALE9_SARSC</name>
<evidence type="ECO:0000313" key="2">
    <source>
        <dbReference type="EMBL" id="KPM11796.1"/>
    </source>
</evidence>
<accession>A0A132ALE9</accession>
<dbReference type="VEuPathDB" id="VectorBase:SSCA005289"/>
<feature type="compositionally biased region" description="Basic and acidic residues" evidence="1">
    <location>
        <begin position="140"/>
        <end position="154"/>
    </location>
</feature>
<feature type="compositionally biased region" description="Basic and acidic residues" evidence="1">
    <location>
        <begin position="118"/>
        <end position="127"/>
    </location>
</feature>
<feature type="compositionally biased region" description="Polar residues" evidence="1">
    <location>
        <begin position="155"/>
        <end position="168"/>
    </location>
</feature>
<proteinExistence type="predicted"/>
<organism evidence="2 3">
    <name type="scientific">Sarcoptes scabiei</name>
    <name type="common">Itch mite</name>
    <name type="synonym">Acarus scabiei</name>
    <dbReference type="NCBI Taxonomy" id="52283"/>
    <lineage>
        <taxon>Eukaryota</taxon>
        <taxon>Metazoa</taxon>
        <taxon>Ecdysozoa</taxon>
        <taxon>Arthropoda</taxon>
        <taxon>Chelicerata</taxon>
        <taxon>Arachnida</taxon>
        <taxon>Acari</taxon>
        <taxon>Acariformes</taxon>
        <taxon>Sarcoptiformes</taxon>
        <taxon>Astigmata</taxon>
        <taxon>Psoroptidia</taxon>
        <taxon>Sarcoptoidea</taxon>
        <taxon>Sarcoptidae</taxon>
        <taxon>Sarcoptinae</taxon>
        <taxon>Sarcoptes</taxon>
    </lineage>
</organism>
<reference evidence="2 3" key="1">
    <citation type="journal article" date="2015" name="Parasit. Vectors">
        <title>Draft genome of the scabies mite.</title>
        <authorList>
            <person name="Rider S.D.Jr."/>
            <person name="Morgan M.S."/>
            <person name="Arlian L.G."/>
        </authorList>
    </citation>
    <scope>NUCLEOTIDE SEQUENCE [LARGE SCALE GENOMIC DNA]</scope>
    <source>
        <strain evidence="2">Arlian Lab</strain>
    </source>
</reference>
<feature type="region of interest" description="Disordered" evidence="1">
    <location>
        <begin position="117"/>
        <end position="196"/>
    </location>
</feature>
<dbReference type="EMBL" id="JXLN01017979">
    <property type="protein sequence ID" value="KPM11796.1"/>
    <property type="molecule type" value="Genomic_DNA"/>
</dbReference>
<dbReference type="AlphaFoldDB" id="A0A132ALE9"/>
<sequence>MSIAFPFYLNAAITLMNINVVDTNDDDVDEGNKANLEPYEMDLNECNHHILPSLSSLTVSSEKLSKLIKSEPIPTGSTALKVQNVGFSSKLIPIKASRINKQEERIQERRIQSFSDRLNADVEDRSKQIQKRTSSTVQTKKLEPKNNKKDEKNSDGINNSRTKNTLTKNHQQNQNYQNSEQNHEKNGEGKNDSEGEKYLSLNNVNTLLQAGSSVKQFSDHESDFNGLLDGQPSEQIMNLYREWFKQNSYWALNSKNSRDKLSSFDFRRKELGPGKH</sequence>
<evidence type="ECO:0000256" key="1">
    <source>
        <dbReference type="SAM" id="MobiDB-lite"/>
    </source>
</evidence>
<gene>
    <name evidence="2" type="ORF">QR98_0103710</name>
</gene>
<dbReference type="OrthoDB" id="269822at2759"/>
<comment type="caution">
    <text evidence="2">The sequence shown here is derived from an EMBL/GenBank/DDBJ whole genome shotgun (WGS) entry which is preliminary data.</text>
</comment>
<feature type="compositionally biased region" description="Low complexity" evidence="1">
    <location>
        <begin position="169"/>
        <end position="180"/>
    </location>
</feature>